<dbReference type="Pfam" id="PF04212">
    <property type="entry name" value="MIT"/>
    <property type="match status" value="1"/>
</dbReference>
<evidence type="ECO:0000313" key="5">
    <source>
        <dbReference type="Proteomes" id="UP000694700"/>
    </source>
</evidence>
<feature type="compositionally biased region" description="Polar residues" evidence="1">
    <location>
        <begin position="263"/>
        <end position="281"/>
    </location>
</feature>
<accession>A0A8C1WP02</accession>
<evidence type="ECO:0000256" key="1">
    <source>
        <dbReference type="SAM" id="MobiDB-lite"/>
    </source>
</evidence>
<dbReference type="PANTHER" id="PTHR15508">
    <property type="entry name" value="RIBOSOMAL PROTEIN S6 KINASE"/>
    <property type="match status" value="1"/>
</dbReference>
<proteinExistence type="predicted"/>
<dbReference type="Ensembl" id="ENSCCRT00010079585.1">
    <property type="protein sequence ID" value="ENSCCRP00010072007.1"/>
    <property type="gene ID" value="ENSCCRG00010031225.1"/>
</dbReference>
<dbReference type="SMART" id="SM00312">
    <property type="entry name" value="PX"/>
    <property type="match status" value="1"/>
</dbReference>
<dbReference type="CDD" id="cd02677">
    <property type="entry name" value="MIT_SNX15"/>
    <property type="match status" value="1"/>
</dbReference>
<dbReference type="SUPFAM" id="SSF64268">
    <property type="entry name" value="PX domain"/>
    <property type="match status" value="1"/>
</dbReference>
<feature type="compositionally biased region" description="Basic and acidic residues" evidence="1">
    <location>
        <begin position="252"/>
        <end position="262"/>
    </location>
</feature>
<dbReference type="Proteomes" id="UP000694700">
    <property type="component" value="Unplaced"/>
</dbReference>
<feature type="compositionally biased region" description="Low complexity" evidence="1">
    <location>
        <begin position="239"/>
        <end position="251"/>
    </location>
</feature>
<dbReference type="InterPro" id="IPR001683">
    <property type="entry name" value="PX_dom"/>
</dbReference>
<organism evidence="3 5">
    <name type="scientific">Cyprinus carpio</name>
    <name type="common">Common carp</name>
    <dbReference type="NCBI Taxonomy" id="7962"/>
    <lineage>
        <taxon>Eukaryota</taxon>
        <taxon>Metazoa</taxon>
        <taxon>Chordata</taxon>
        <taxon>Craniata</taxon>
        <taxon>Vertebrata</taxon>
        <taxon>Euteleostomi</taxon>
        <taxon>Actinopterygii</taxon>
        <taxon>Neopterygii</taxon>
        <taxon>Teleostei</taxon>
        <taxon>Ostariophysi</taxon>
        <taxon>Cypriniformes</taxon>
        <taxon>Cyprinidae</taxon>
        <taxon>Cyprininae</taxon>
        <taxon>Cyprinus</taxon>
    </lineage>
</organism>
<dbReference type="PANTHER" id="PTHR15508:SF9">
    <property type="entry name" value="SORTING NEXIN-15"/>
    <property type="match status" value="1"/>
</dbReference>
<protein>
    <submittedName>
        <fullName evidence="3">Sorting nexin 15</fullName>
    </submittedName>
</protein>
<dbReference type="InterPro" id="IPR007330">
    <property type="entry name" value="MIT_dom"/>
</dbReference>
<dbReference type="Ensembl" id="ENSCCRT00015070571.1">
    <property type="protein sequence ID" value="ENSCCRP00015068359.1"/>
    <property type="gene ID" value="ENSCCRG00015027796.1"/>
</dbReference>
<name>A0A8C1WP02_CYPCA</name>
<dbReference type="GO" id="GO:0035091">
    <property type="term" value="F:phosphatidylinositol binding"/>
    <property type="evidence" value="ECO:0007669"/>
    <property type="project" value="InterPro"/>
</dbReference>
<dbReference type="PROSITE" id="PS50195">
    <property type="entry name" value="PX"/>
    <property type="match status" value="1"/>
</dbReference>
<reference evidence="3" key="1">
    <citation type="submission" date="2025-05" db="UniProtKB">
        <authorList>
            <consortium name="Ensembl"/>
        </authorList>
    </citation>
    <scope>IDENTIFICATION</scope>
</reference>
<dbReference type="Pfam" id="PF00787">
    <property type="entry name" value="PX"/>
    <property type="match status" value="1"/>
</dbReference>
<evidence type="ECO:0000313" key="4">
    <source>
        <dbReference type="Proteomes" id="UP000694427"/>
    </source>
</evidence>
<evidence type="ECO:0000259" key="2">
    <source>
        <dbReference type="PROSITE" id="PS50195"/>
    </source>
</evidence>
<dbReference type="SUPFAM" id="SSF116846">
    <property type="entry name" value="MIT domain"/>
    <property type="match status" value="1"/>
</dbReference>
<dbReference type="AlphaFoldDB" id="A0A8C1WP02"/>
<sequence length="436" mass="49396">MRSSQSRKYLLQTDNRPITAARSCPHIYTTLNSNIYVTVMSRKTKKEEYYRFFTVTDPRTHEKGHTEYKITARFVSKTQPANVKEVVVWKRYSELKKLHGELVYTHRNLFRRQEEFPPFPRAQVFGRFDEAVIEERRKAAEAMLLFTINIPALYNSPQLKEFFRGGDVRRPMETAAISASLPPPLIPLPERNAELLAEEETGREAPIQVQELESNQRLTDLSQPEMAVEALSDMESSPTQETQTETEIQGLTEKERETDITTHKNNGTDQCSAATDTTTPVSLEIPGSPVDQSEEFDSLFDSGLDEHSYKAPPPLSDTDLAIFDPCAKEDQPYGSPSHAELLSVPLTGPDGTESAGDVSYVYQANEELNAAKEREREGEYSTAVQRYRTAVDIFMKGVQGDVDLKRREAVKRKIAEILEHAEILLSIQTPTHEHNT</sequence>
<dbReference type="Gene3D" id="1.20.58.80">
    <property type="entry name" value="Phosphotransferase system, lactose/cellobiose-type IIA subunit"/>
    <property type="match status" value="1"/>
</dbReference>
<dbReference type="InterPro" id="IPR036181">
    <property type="entry name" value="MIT_dom_sf"/>
</dbReference>
<dbReference type="InterPro" id="IPR051866">
    <property type="entry name" value="Intracell_Sig-Traffick_Protein"/>
</dbReference>
<keyword evidence="4" id="KW-1185">Reference proteome</keyword>
<evidence type="ECO:0000313" key="3">
    <source>
        <dbReference type="Ensembl" id="ENSCCRP00015068359.1"/>
    </source>
</evidence>
<dbReference type="InterPro" id="IPR036871">
    <property type="entry name" value="PX_dom_sf"/>
</dbReference>
<dbReference type="SMART" id="SM00745">
    <property type="entry name" value="MIT"/>
    <property type="match status" value="1"/>
</dbReference>
<feature type="region of interest" description="Disordered" evidence="1">
    <location>
        <begin position="229"/>
        <end position="293"/>
    </location>
</feature>
<dbReference type="Proteomes" id="UP000694427">
    <property type="component" value="Unplaced"/>
</dbReference>
<dbReference type="Gene3D" id="3.30.1520.10">
    <property type="entry name" value="Phox-like domain"/>
    <property type="match status" value="1"/>
</dbReference>
<feature type="domain" description="PX" evidence="2">
    <location>
        <begin position="46"/>
        <end position="170"/>
    </location>
</feature>